<dbReference type="EMBL" id="KB705972">
    <property type="protein sequence ID" value="EMR70070.1"/>
    <property type="molecule type" value="Genomic_DNA"/>
</dbReference>
<dbReference type="STRING" id="1287681.M7TTT1"/>
<dbReference type="GO" id="GO:0000981">
    <property type="term" value="F:DNA-binding transcription factor activity, RNA polymerase II-specific"/>
    <property type="evidence" value="ECO:0007669"/>
    <property type="project" value="TreeGrafter"/>
</dbReference>
<sequence length="454" mass="50208">MDYRKATSYDVKSYDHRPNAEAMDNTNQSLSIMDIWRNLSVQLSSFNQIVAIPATWYRGWMIGEKIAIQNCMRNALVKNNISFAVDANFVDSVYLGAEEDFRQAGFNLQYLQGQELPIMVSQPAQNSFAAPIPQMGTPNSRQAAPMSSVPPMATPNHNSVSSNASPFGGSFMVDGDGIPPRVGGANPPRDRATTKARMQAASSAVAKRSHAKDPKSGIKRPMNSWILYRKQQHPIIEAANPGMSNGDISKEISKSWKALGPEGKKPWKARSVELERELLLKHPEYRFDPRKPSEIPRRNKSEKLLPPNVELGNPIPEPSVPDNVAQIDDFNAYGVDDHSIVVAQDPAGFEDNINAYGADDHPIVDEQNLIVFDDNAHGEDNYSIVDEQNLIAFDDNAYGVDNHFIPNEQNFTAFDDAYGVGNYSNVDAQNHQGFDNGTGEELFGMPGGLYDSQY</sequence>
<dbReference type="PANTHER" id="PTHR45789:SF2">
    <property type="entry name" value="FI18025P1"/>
    <property type="match status" value="1"/>
</dbReference>
<protein>
    <submittedName>
        <fullName evidence="6">Putative mating type protein mat1-2-1 protein</fullName>
    </submittedName>
</protein>
<evidence type="ECO:0000256" key="4">
    <source>
        <dbReference type="SAM" id="MobiDB-lite"/>
    </source>
</evidence>
<evidence type="ECO:0000256" key="3">
    <source>
        <dbReference type="PROSITE-ProRule" id="PRU00267"/>
    </source>
</evidence>
<feature type="DNA-binding region" description="HMG box" evidence="3">
    <location>
        <begin position="218"/>
        <end position="286"/>
    </location>
</feature>
<dbReference type="PROSITE" id="PS50118">
    <property type="entry name" value="HMG_BOX_2"/>
    <property type="match status" value="1"/>
</dbReference>
<dbReference type="AlphaFoldDB" id="M7TTT1"/>
<evidence type="ECO:0000256" key="2">
    <source>
        <dbReference type="ARBA" id="ARBA00023242"/>
    </source>
</evidence>
<feature type="domain" description="HMG box" evidence="5">
    <location>
        <begin position="218"/>
        <end position="286"/>
    </location>
</feature>
<dbReference type="KEGG" id="ela:UCREL1_2891"/>
<dbReference type="InterPro" id="IPR036910">
    <property type="entry name" value="HMG_box_dom_sf"/>
</dbReference>
<dbReference type="SUPFAM" id="SSF47095">
    <property type="entry name" value="HMG-box"/>
    <property type="match status" value="1"/>
</dbReference>
<keyword evidence="2 3" id="KW-0539">Nucleus</keyword>
<evidence type="ECO:0000256" key="1">
    <source>
        <dbReference type="ARBA" id="ARBA00023125"/>
    </source>
</evidence>
<dbReference type="HOGENOM" id="CLU_602740_0_0_1"/>
<dbReference type="OrthoDB" id="6247875at2759"/>
<evidence type="ECO:0000313" key="6">
    <source>
        <dbReference type="EMBL" id="EMR70070.1"/>
    </source>
</evidence>
<evidence type="ECO:0000259" key="5">
    <source>
        <dbReference type="PROSITE" id="PS50118"/>
    </source>
</evidence>
<reference evidence="7" key="1">
    <citation type="journal article" date="2013" name="Genome Announc.">
        <title>Draft genome sequence of the grapevine dieback fungus Eutypa lata UCR-EL1.</title>
        <authorList>
            <person name="Blanco-Ulate B."/>
            <person name="Rolshausen P.E."/>
            <person name="Cantu D."/>
        </authorList>
    </citation>
    <scope>NUCLEOTIDE SEQUENCE [LARGE SCALE GENOMIC DNA]</scope>
    <source>
        <strain evidence="7">UCR-EL1</strain>
    </source>
</reference>
<feature type="compositionally biased region" description="Basic and acidic residues" evidence="4">
    <location>
        <begin position="290"/>
        <end position="303"/>
    </location>
</feature>
<keyword evidence="7" id="KW-1185">Reference proteome</keyword>
<dbReference type="Pfam" id="PF00505">
    <property type="entry name" value="HMG_box"/>
    <property type="match status" value="1"/>
</dbReference>
<dbReference type="Proteomes" id="UP000012174">
    <property type="component" value="Unassembled WGS sequence"/>
</dbReference>
<dbReference type="PANTHER" id="PTHR45789">
    <property type="entry name" value="FI18025P1"/>
    <property type="match status" value="1"/>
</dbReference>
<dbReference type="eggNOG" id="KOG0527">
    <property type="taxonomic scope" value="Eukaryota"/>
</dbReference>
<dbReference type="InterPro" id="IPR009071">
    <property type="entry name" value="HMG_box_dom"/>
</dbReference>
<accession>M7TTT1</accession>
<dbReference type="InterPro" id="IPR051356">
    <property type="entry name" value="SOX/SOX-like_TF"/>
</dbReference>
<evidence type="ECO:0000313" key="7">
    <source>
        <dbReference type="Proteomes" id="UP000012174"/>
    </source>
</evidence>
<organism evidence="6 7">
    <name type="scientific">Eutypa lata (strain UCR-EL1)</name>
    <name type="common">Grapevine dieback disease fungus</name>
    <name type="synonym">Eutypa armeniacae</name>
    <dbReference type="NCBI Taxonomy" id="1287681"/>
    <lineage>
        <taxon>Eukaryota</taxon>
        <taxon>Fungi</taxon>
        <taxon>Dikarya</taxon>
        <taxon>Ascomycota</taxon>
        <taxon>Pezizomycotina</taxon>
        <taxon>Sordariomycetes</taxon>
        <taxon>Xylariomycetidae</taxon>
        <taxon>Xylariales</taxon>
        <taxon>Diatrypaceae</taxon>
        <taxon>Eutypa</taxon>
    </lineage>
</organism>
<dbReference type="GO" id="GO:0000978">
    <property type="term" value="F:RNA polymerase II cis-regulatory region sequence-specific DNA binding"/>
    <property type="evidence" value="ECO:0007669"/>
    <property type="project" value="TreeGrafter"/>
</dbReference>
<keyword evidence="1 3" id="KW-0238">DNA-binding</keyword>
<dbReference type="Gene3D" id="1.10.30.10">
    <property type="entry name" value="High mobility group box domain"/>
    <property type="match status" value="1"/>
</dbReference>
<feature type="region of interest" description="Disordered" evidence="4">
    <location>
        <begin position="290"/>
        <end position="318"/>
    </location>
</feature>
<gene>
    <name evidence="6" type="ORF">UCREL1_2891</name>
</gene>
<proteinExistence type="predicted"/>
<name>M7TTT1_EUTLA</name>
<dbReference type="GO" id="GO:0005634">
    <property type="term" value="C:nucleus"/>
    <property type="evidence" value="ECO:0007669"/>
    <property type="project" value="UniProtKB-UniRule"/>
</dbReference>
<dbReference type="SMART" id="SM00398">
    <property type="entry name" value="HMG"/>
    <property type="match status" value="1"/>
</dbReference>
<dbReference type="CDD" id="cd01389">
    <property type="entry name" value="HMG-box_ROX1-like"/>
    <property type="match status" value="1"/>
</dbReference>